<proteinExistence type="predicted"/>
<keyword evidence="6" id="KW-0256">Endoplasmic reticulum</keyword>
<feature type="domain" description="Glycosyl transferase family 1" evidence="15">
    <location>
        <begin position="281"/>
        <end position="443"/>
    </location>
</feature>
<evidence type="ECO:0000256" key="2">
    <source>
        <dbReference type="ARBA" id="ARBA00004922"/>
    </source>
</evidence>
<keyword evidence="5 14" id="KW-0812">Transmembrane</keyword>
<protein>
    <recommendedName>
        <fullName evidence="10">Beta-1,4-mannosyltransferase</fullName>
    </recommendedName>
    <alternativeName>
        <fullName evidence="11">GDP-Man:GlcNAc2-PP-dolichol mannosyltransferase</fullName>
    </alternativeName>
    <alternativeName>
        <fullName evidence="9">GDP-mannose-dolichol diphosphochitobiose mannosyltransferase</fullName>
    </alternativeName>
</protein>
<dbReference type="InterPro" id="IPR028098">
    <property type="entry name" value="Glyco_trans_4-like_N"/>
</dbReference>
<feature type="compositionally biased region" description="Polar residues" evidence="13">
    <location>
        <begin position="18"/>
        <end position="27"/>
    </location>
</feature>
<sequence>MATDTRVRRRNGKGVGAQRSTNGSSTPAKPRHAVVMVLGDVGRSPRMQYHALSLAQLENVRVSLVGYAGERCIPELYAQPNVHFLTFTPRMQRISRKFFLLLAPVKVVVQLLQLFWILLFTAGSIDLILLQNPPTIPTFVVVWLCCRLKGAKFVIDWHNLGYSILALSLGPKHPLVKFATWIERVFGRKADANLCVTKVMQEWLEDTWQIHATVLHDKPPLFFKPTPVDVQHDLFLRVGDQIRHCNDLVSWGTNSTVLEETLLTQRNMVGTSGKKKKTTDDIVRREERPAMIISSTSWTADEDFGILLHALTLLDKQTAAMAVTEFPNLLVVVTGKGPQKEMYLERIRQLAFKRIRIATMWLEASDYPLVLGSADLGVCLHTSSSGLDLPMKVLDMFGCGVPVCAVGFKCLDELVQHEKNGLVFDSPEMLAAQLFELLKGYPTNAAKLNRLRASLTKVEHWPENWKRKAAPLFKKQLRL</sequence>
<dbReference type="HOGENOM" id="CLU_012079_0_0_1"/>
<dbReference type="SUPFAM" id="SSF53756">
    <property type="entry name" value="UDP-Glycosyltransferase/glycogen phosphorylase"/>
    <property type="match status" value="1"/>
</dbReference>
<feature type="domain" description="Glycosyltransferase subfamily 4-like N-terminal" evidence="16">
    <location>
        <begin position="60"/>
        <end position="212"/>
    </location>
</feature>
<dbReference type="PANTHER" id="PTHR13036">
    <property type="entry name" value="BETA1,4 MANNOSYLTRANSFERASE"/>
    <property type="match status" value="1"/>
</dbReference>
<dbReference type="STRING" id="431595.K3WDV9"/>
<comment type="catalytic activity">
    <reaction evidence="12">
        <text>an N,N'-diacetylchitobiosyl-diphospho-di-trans,poly-cis-dolichol + GDP-alpha-D-mannose = a beta-D-Man-(1-&gt;4)-beta-D-GlcNAc-(1-&gt;4)-alpha-D-GlcNAc-diphospho-di-trans,poly-cis-dolichol + GDP + H(+)</text>
        <dbReference type="Rhea" id="RHEA:13865"/>
        <dbReference type="Rhea" id="RHEA-COMP:19510"/>
        <dbReference type="Rhea" id="RHEA-COMP:19511"/>
        <dbReference type="ChEBI" id="CHEBI:15378"/>
        <dbReference type="ChEBI" id="CHEBI:57269"/>
        <dbReference type="ChEBI" id="CHEBI:57527"/>
        <dbReference type="ChEBI" id="CHEBI:58189"/>
        <dbReference type="ChEBI" id="CHEBI:58472"/>
        <dbReference type="EC" id="2.4.1.142"/>
    </reaction>
    <physiologicalReaction direction="left-to-right" evidence="12">
        <dbReference type="Rhea" id="RHEA:13866"/>
    </physiologicalReaction>
</comment>
<evidence type="ECO:0000259" key="16">
    <source>
        <dbReference type="Pfam" id="PF13579"/>
    </source>
</evidence>
<dbReference type="PANTHER" id="PTHR13036:SF0">
    <property type="entry name" value="CHITOBIOSYLDIPHOSPHODOLICHOL BETA-MANNOSYLTRANSFERASE"/>
    <property type="match status" value="1"/>
</dbReference>
<name>K3WDV9_GLOUD</name>
<keyword evidence="18" id="KW-1185">Reference proteome</keyword>
<feature type="transmembrane region" description="Helical" evidence="14">
    <location>
        <begin position="98"/>
        <end position="119"/>
    </location>
</feature>
<comment type="subcellular location">
    <subcellularLocation>
        <location evidence="1">Endoplasmic reticulum membrane</location>
        <topology evidence="1">Single-pass membrane protein</topology>
    </subcellularLocation>
</comment>
<dbReference type="Proteomes" id="UP000019132">
    <property type="component" value="Unassembled WGS sequence"/>
</dbReference>
<comment type="pathway">
    <text evidence="2">Protein modification; protein glycosylation.</text>
</comment>
<dbReference type="AlphaFoldDB" id="K3WDV9"/>
<feature type="region of interest" description="Disordered" evidence="13">
    <location>
        <begin position="1"/>
        <end position="28"/>
    </location>
</feature>
<dbReference type="EMBL" id="GL376603">
    <property type="status" value="NOT_ANNOTATED_CDS"/>
    <property type="molecule type" value="Genomic_DNA"/>
</dbReference>
<evidence type="ECO:0000256" key="6">
    <source>
        <dbReference type="ARBA" id="ARBA00022824"/>
    </source>
</evidence>
<evidence type="ECO:0000256" key="10">
    <source>
        <dbReference type="ARBA" id="ARBA00031566"/>
    </source>
</evidence>
<evidence type="ECO:0000256" key="4">
    <source>
        <dbReference type="ARBA" id="ARBA00022679"/>
    </source>
</evidence>
<evidence type="ECO:0000256" key="8">
    <source>
        <dbReference type="ARBA" id="ARBA00023136"/>
    </source>
</evidence>
<reference evidence="17" key="3">
    <citation type="submission" date="2015-02" db="UniProtKB">
        <authorList>
            <consortium name="EnsemblProtists"/>
        </authorList>
    </citation>
    <scope>IDENTIFICATION</scope>
    <source>
        <strain evidence="17">DAOM BR144</strain>
    </source>
</reference>
<evidence type="ECO:0000259" key="15">
    <source>
        <dbReference type="Pfam" id="PF00534"/>
    </source>
</evidence>
<keyword evidence="4" id="KW-0808">Transferase</keyword>
<keyword evidence="8 14" id="KW-0472">Membrane</keyword>
<reference evidence="18" key="2">
    <citation type="submission" date="2010-04" db="EMBL/GenBank/DDBJ databases">
        <authorList>
            <person name="Buell R."/>
            <person name="Hamilton J."/>
            <person name="Hostetler J."/>
        </authorList>
    </citation>
    <scope>NUCLEOTIDE SEQUENCE [LARGE SCALE GENOMIC DNA]</scope>
    <source>
        <strain evidence="18">DAOM:BR144</strain>
    </source>
</reference>
<evidence type="ECO:0000313" key="17">
    <source>
        <dbReference type="EnsemblProtists" id="PYU1_T003150"/>
    </source>
</evidence>
<dbReference type="OMA" id="CKLIIDW"/>
<evidence type="ECO:0000256" key="1">
    <source>
        <dbReference type="ARBA" id="ARBA00004389"/>
    </source>
</evidence>
<dbReference type="InParanoid" id="K3WDV9"/>
<evidence type="ECO:0000256" key="7">
    <source>
        <dbReference type="ARBA" id="ARBA00022989"/>
    </source>
</evidence>
<dbReference type="GO" id="GO:0005789">
    <property type="term" value="C:endoplasmic reticulum membrane"/>
    <property type="evidence" value="ECO:0007669"/>
    <property type="project" value="UniProtKB-SubCell"/>
</dbReference>
<dbReference type="EnsemblProtists" id="PYU1_T003150">
    <property type="protein sequence ID" value="PYU1_T003150"/>
    <property type="gene ID" value="PYU1_G003144"/>
</dbReference>
<dbReference type="InterPro" id="IPR026051">
    <property type="entry name" value="ALG1-like"/>
</dbReference>
<reference evidence="18" key="1">
    <citation type="journal article" date="2010" name="Genome Biol.">
        <title>Genome sequence of the necrotrophic plant pathogen Pythium ultimum reveals original pathogenicity mechanisms and effector repertoire.</title>
        <authorList>
            <person name="Levesque C.A."/>
            <person name="Brouwer H."/>
            <person name="Cano L."/>
            <person name="Hamilton J.P."/>
            <person name="Holt C."/>
            <person name="Huitema E."/>
            <person name="Raffaele S."/>
            <person name="Robideau G.P."/>
            <person name="Thines M."/>
            <person name="Win J."/>
            <person name="Zerillo M.M."/>
            <person name="Beakes G.W."/>
            <person name="Boore J.L."/>
            <person name="Busam D."/>
            <person name="Dumas B."/>
            <person name="Ferriera S."/>
            <person name="Fuerstenberg S.I."/>
            <person name="Gachon C.M."/>
            <person name="Gaulin E."/>
            <person name="Govers F."/>
            <person name="Grenville-Briggs L."/>
            <person name="Horner N."/>
            <person name="Hostetler J."/>
            <person name="Jiang R.H."/>
            <person name="Johnson J."/>
            <person name="Krajaejun T."/>
            <person name="Lin H."/>
            <person name="Meijer H.J."/>
            <person name="Moore B."/>
            <person name="Morris P."/>
            <person name="Phuntmart V."/>
            <person name="Puiu D."/>
            <person name="Shetty J."/>
            <person name="Stajich J.E."/>
            <person name="Tripathy S."/>
            <person name="Wawra S."/>
            <person name="van West P."/>
            <person name="Whitty B.R."/>
            <person name="Coutinho P.M."/>
            <person name="Henrissat B."/>
            <person name="Martin F."/>
            <person name="Thomas P.D."/>
            <person name="Tyler B.M."/>
            <person name="De Vries R.P."/>
            <person name="Kamoun S."/>
            <person name="Yandell M."/>
            <person name="Tisserat N."/>
            <person name="Buell C.R."/>
        </authorList>
    </citation>
    <scope>NUCLEOTIDE SEQUENCE</scope>
    <source>
        <strain evidence="18">DAOM:BR144</strain>
    </source>
</reference>
<evidence type="ECO:0000256" key="14">
    <source>
        <dbReference type="SAM" id="Phobius"/>
    </source>
</evidence>
<dbReference type="Pfam" id="PF00534">
    <property type="entry name" value="Glycos_transf_1"/>
    <property type="match status" value="1"/>
</dbReference>
<accession>K3WDV9</accession>
<evidence type="ECO:0000256" key="11">
    <source>
        <dbReference type="ARBA" id="ARBA00033088"/>
    </source>
</evidence>
<dbReference type="GO" id="GO:0004578">
    <property type="term" value="F:chitobiosyldiphosphodolichol beta-mannosyltransferase activity"/>
    <property type="evidence" value="ECO:0007669"/>
    <property type="project" value="UniProtKB-EC"/>
</dbReference>
<dbReference type="eggNOG" id="KOG2941">
    <property type="taxonomic scope" value="Eukaryota"/>
</dbReference>
<evidence type="ECO:0000256" key="13">
    <source>
        <dbReference type="SAM" id="MobiDB-lite"/>
    </source>
</evidence>
<evidence type="ECO:0000256" key="3">
    <source>
        <dbReference type="ARBA" id="ARBA00022676"/>
    </source>
</evidence>
<organism evidence="17 18">
    <name type="scientific">Globisporangium ultimum (strain ATCC 200006 / CBS 805.95 / DAOM BR144)</name>
    <name type="common">Pythium ultimum</name>
    <dbReference type="NCBI Taxonomy" id="431595"/>
    <lineage>
        <taxon>Eukaryota</taxon>
        <taxon>Sar</taxon>
        <taxon>Stramenopiles</taxon>
        <taxon>Oomycota</taxon>
        <taxon>Peronosporomycetes</taxon>
        <taxon>Pythiales</taxon>
        <taxon>Pythiaceae</taxon>
        <taxon>Globisporangium</taxon>
    </lineage>
</organism>
<evidence type="ECO:0000256" key="5">
    <source>
        <dbReference type="ARBA" id="ARBA00022692"/>
    </source>
</evidence>
<keyword evidence="7 14" id="KW-1133">Transmembrane helix</keyword>
<dbReference type="VEuPathDB" id="FungiDB:PYU1_G003144"/>
<dbReference type="Gene3D" id="3.40.50.2000">
    <property type="entry name" value="Glycogen Phosphorylase B"/>
    <property type="match status" value="1"/>
</dbReference>
<evidence type="ECO:0000256" key="9">
    <source>
        <dbReference type="ARBA" id="ARBA00031434"/>
    </source>
</evidence>
<dbReference type="Pfam" id="PF13579">
    <property type="entry name" value="Glyco_trans_4_4"/>
    <property type="match status" value="1"/>
</dbReference>
<evidence type="ECO:0000256" key="12">
    <source>
        <dbReference type="ARBA" id="ARBA00045071"/>
    </source>
</evidence>
<keyword evidence="3" id="KW-0328">Glycosyltransferase</keyword>
<dbReference type="InterPro" id="IPR001296">
    <property type="entry name" value="Glyco_trans_1"/>
</dbReference>
<evidence type="ECO:0000313" key="18">
    <source>
        <dbReference type="Proteomes" id="UP000019132"/>
    </source>
</evidence>